<dbReference type="InterPro" id="IPR005467">
    <property type="entry name" value="His_kinase_dom"/>
</dbReference>
<gene>
    <name evidence="12" type="ordered locus">Tlet_0384</name>
</gene>
<dbReference type="PROSITE" id="PS50109">
    <property type="entry name" value="HIS_KIN"/>
    <property type="match status" value="1"/>
</dbReference>
<dbReference type="GO" id="GO:0006355">
    <property type="term" value="P:regulation of DNA-templated transcription"/>
    <property type="evidence" value="ECO:0007669"/>
    <property type="project" value="InterPro"/>
</dbReference>
<dbReference type="GO" id="GO:0000155">
    <property type="term" value="F:phosphorelay sensor kinase activity"/>
    <property type="evidence" value="ECO:0007669"/>
    <property type="project" value="InterPro"/>
</dbReference>
<dbReference type="InterPro" id="IPR003661">
    <property type="entry name" value="HisK_dim/P_dom"/>
</dbReference>
<evidence type="ECO:0000259" key="11">
    <source>
        <dbReference type="PROSITE" id="PS50112"/>
    </source>
</evidence>
<dbReference type="GO" id="GO:0005524">
    <property type="term" value="F:ATP binding"/>
    <property type="evidence" value="ECO:0007669"/>
    <property type="project" value="UniProtKB-KW"/>
</dbReference>
<evidence type="ECO:0000313" key="13">
    <source>
        <dbReference type="Proteomes" id="UP000002016"/>
    </source>
</evidence>
<dbReference type="EC" id="2.7.13.3" evidence="2"/>
<feature type="domain" description="PAS" evidence="11">
    <location>
        <begin position="516"/>
        <end position="560"/>
    </location>
</feature>
<dbReference type="Pfam" id="PF00512">
    <property type="entry name" value="HisKA"/>
    <property type="match status" value="1"/>
</dbReference>
<dbReference type="SMART" id="SM00388">
    <property type="entry name" value="HisKA"/>
    <property type="match status" value="1"/>
</dbReference>
<dbReference type="InterPro" id="IPR029016">
    <property type="entry name" value="GAF-like_dom_sf"/>
</dbReference>
<dbReference type="STRING" id="416591.Tlet_0384"/>
<comment type="catalytic activity">
    <reaction evidence="1">
        <text>ATP + protein L-histidine = ADP + protein N-phospho-L-histidine.</text>
        <dbReference type="EC" id="2.7.13.3"/>
    </reaction>
</comment>
<dbReference type="SUPFAM" id="SSF55781">
    <property type="entry name" value="GAF domain-like"/>
    <property type="match status" value="2"/>
</dbReference>
<dbReference type="PROSITE" id="PS50112">
    <property type="entry name" value="PAS"/>
    <property type="match status" value="1"/>
</dbReference>
<dbReference type="CDD" id="cd00082">
    <property type="entry name" value="HisKA"/>
    <property type="match status" value="1"/>
</dbReference>
<dbReference type="PANTHER" id="PTHR43065">
    <property type="entry name" value="SENSOR HISTIDINE KINASE"/>
    <property type="match status" value="1"/>
</dbReference>
<dbReference type="PRINTS" id="PR00344">
    <property type="entry name" value="BCTRLSENSOR"/>
</dbReference>
<feature type="coiled-coil region" evidence="9">
    <location>
        <begin position="259"/>
        <end position="286"/>
    </location>
</feature>
<keyword evidence="8" id="KW-0902">Two-component regulatory system</keyword>
<evidence type="ECO:0000256" key="6">
    <source>
        <dbReference type="ARBA" id="ARBA00022777"/>
    </source>
</evidence>
<keyword evidence="6 12" id="KW-0418">Kinase</keyword>
<protein>
    <recommendedName>
        <fullName evidence="2">histidine kinase</fullName>
        <ecNumber evidence="2">2.7.13.3</ecNumber>
    </recommendedName>
</protein>
<dbReference type="CDD" id="cd00130">
    <property type="entry name" value="PAS"/>
    <property type="match status" value="1"/>
</dbReference>
<dbReference type="Gene3D" id="3.30.565.10">
    <property type="entry name" value="Histidine kinase-like ATPase, C-terminal domain"/>
    <property type="match status" value="1"/>
</dbReference>
<dbReference type="SMART" id="SM00387">
    <property type="entry name" value="HATPase_c"/>
    <property type="match status" value="1"/>
</dbReference>
<dbReference type="InterPro" id="IPR003018">
    <property type="entry name" value="GAF"/>
</dbReference>
<dbReference type="RefSeq" id="WP_012002432.1">
    <property type="nucleotide sequence ID" value="NC_009828.1"/>
</dbReference>
<dbReference type="EMBL" id="CP000812">
    <property type="protein sequence ID" value="ABV32951.1"/>
    <property type="molecule type" value="Genomic_DNA"/>
</dbReference>
<evidence type="ECO:0000313" key="12">
    <source>
        <dbReference type="EMBL" id="ABV32951.1"/>
    </source>
</evidence>
<accession>A8F467</accession>
<dbReference type="Gene3D" id="1.10.287.130">
    <property type="match status" value="1"/>
</dbReference>
<dbReference type="SMART" id="SM00091">
    <property type="entry name" value="PAS"/>
    <property type="match status" value="1"/>
</dbReference>
<dbReference type="PANTHER" id="PTHR43065:SF10">
    <property type="entry name" value="PEROXIDE STRESS-ACTIVATED HISTIDINE KINASE MAK3"/>
    <property type="match status" value="1"/>
</dbReference>
<dbReference type="InterPro" id="IPR035965">
    <property type="entry name" value="PAS-like_dom_sf"/>
</dbReference>
<dbReference type="InterPro" id="IPR036097">
    <property type="entry name" value="HisK_dim/P_sf"/>
</dbReference>
<keyword evidence="13" id="KW-1185">Reference proteome</keyword>
<dbReference type="Pfam" id="PF00989">
    <property type="entry name" value="PAS"/>
    <property type="match status" value="1"/>
</dbReference>
<reference evidence="12 13" key="2">
    <citation type="journal article" date="2009" name="Proc. Natl. Acad. Sci. U.S.A.">
        <title>On the chimeric nature, thermophilic origin, and phylogenetic placement of the Thermotogales.</title>
        <authorList>
            <person name="Zhaxybayeva O."/>
            <person name="Swithers K.S."/>
            <person name="Lapierre P."/>
            <person name="Fournier G.P."/>
            <person name="Bickhart D.M."/>
            <person name="DeBoy R.T."/>
            <person name="Nelson K.E."/>
            <person name="Nesbo C.L."/>
            <person name="Doolittle W.F."/>
            <person name="Gogarten J.P."/>
            <person name="Noll K.M."/>
        </authorList>
    </citation>
    <scope>NUCLEOTIDE SEQUENCE [LARGE SCALE GENOMIC DNA]</scope>
    <source>
        <strain evidence="13">ATCC BAA-301 / DSM 14385 / NBRC 107922 / TMO</strain>
    </source>
</reference>
<evidence type="ECO:0000256" key="1">
    <source>
        <dbReference type="ARBA" id="ARBA00000085"/>
    </source>
</evidence>
<dbReference type="Pfam" id="PF02518">
    <property type="entry name" value="HATPase_c"/>
    <property type="match status" value="1"/>
</dbReference>
<dbReference type="NCBIfam" id="TIGR00229">
    <property type="entry name" value="sensory_box"/>
    <property type="match status" value="1"/>
</dbReference>
<dbReference type="HOGENOM" id="CLU_322055_0_0_0"/>
<keyword evidence="4" id="KW-0808">Transferase</keyword>
<proteinExistence type="predicted"/>
<dbReference type="InterPro" id="IPR013767">
    <property type="entry name" value="PAS_fold"/>
</dbReference>
<sequence length="863" mass="99125">MSQIAQIICSQANAEHCDLFIYESQKDHFRLVGTTHQHEKIGVLKINSNTLMNDSHTIKLEYNGKLTGAIALRNPKNLPAIDNLLEELAFSLWWLDRFTELENTAERYHNMSQLTDAFYSYDDQDELKKEMVKVVAKILRADMVLFLEKISENYVFTAGFGIDRNQLLVESIPQSHPFISKIEKSDSGILNIKTQIDFASIPVKSLIAVPLRLQDRILGVLIAINKISEEGYRTRYSFDEFDLSTLHEVARRISLAYTRLEYQNNLKKEIEKLKNYTKRYEDLIKQQQLYLKKMDLVHNISNAMRASYDPNNVYKILLLGLTSGRGLGFNRALLLLRDRKTETLFGKIWLGPSSEEDITKIWREAERRAMSYGDFSQYLREEALMLDISNGLTKKIEGKMFHYKDHPVFERVVLRRKLIHITPPLAKSMGEAVKDLTNLLETEEFAVVPLIGKWDTIGVLILDNKFTGNPISEIDTEVLKIIADSAGLTIENATNYEELRKKTESLEQQKNMIDYLRKFSESILQNLTTAVIVIDRQGKVLECNKRVEQLLGLPKERVIGSAYTDFGEAFQDVFGVAMKVFERGETITLSRYRIETANGERFFDTKYSPLWDIAGSSMNGVIVTLEDVTDQYLLEQERKDKEKLALLGEMSARVAHELRNPITVIGGFLNRLKKNISDPQARERYLNILSNEVDNLQNIVSEILEFSRSARNIDESKFQINELIEEVAFFMQEKAARNKINLEFMLSPLQEVVADRNRIKRVLINLVQNAIEATPQGGRIILKSQQDQDRVLVSVFNTGEPISEENLRKIFVPFYTTKTYGTGLGLPICKKIIEDEHGGRIWAESKPEGTEFKFEIPIKREGE</sequence>
<evidence type="ECO:0000256" key="5">
    <source>
        <dbReference type="ARBA" id="ARBA00022741"/>
    </source>
</evidence>
<dbReference type="InterPro" id="IPR003594">
    <property type="entry name" value="HATPase_dom"/>
</dbReference>
<dbReference type="InterPro" id="IPR004358">
    <property type="entry name" value="Sig_transdc_His_kin-like_C"/>
</dbReference>
<feature type="domain" description="Histidine kinase" evidence="10">
    <location>
        <begin position="653"/>
        <end position="860"/>
    </location>
</feature>
<name>A8F467_PSELT</name>
<dbReference type="Pfam" id="PF01590">
    <property type="entry name" value="GAF"/>
    <property type="match status" value="1"/>
</dbReference>
<keyword evidence="3" id="KW-0597">Phosphoprotein</keyword>
<dbReference type="eggNOG" id="COG5000">
    <property type="taxonomic scope" value="Bacteria"/>
</dbReference>
<dbReference type="SUPFAM" id="SSF47384">
    <property type="entry name" value="Homodimeric domain of signal transducing histidine kinase"/>
    <property type="match status" value="1"/>
</dbReference>
<evidence type="ECO:0000256" key="8">
    <source>
        <dbReference type="ARBA" id="ARBA00023012"/>
    </source>
</evidence>
<dbReference type="SUPFAM" id="SSF55874">
    <property type="entry name" value="ATPase domain of HSP90 chaperone/DNA topoisomerase II/histidine kinase"/>
    <property type="match status" value="1"/>
</dbReference>
<dbReference type="InterPro" id="IPR036890">
    <property type="entry name" value="HATPase_C_sf"/>
</dbReference>
<keyword evidence="9" id="KW-0175">Coiled coil</keyword>
<reference evidence="12 13" key="1">
    <citation type="submission" date="2007-08" db="EMBL/GenBank/DDBJ databases">
        <title>Complete sequence of Thermotoga lettingae TMO.</title>
        <authorList>
            <consortium name="US DOE Joint Genome Institute"/>
            <person name="Copeland A."/>
            <person name="Lucas S."/>
            <person name="Lapidus A."/>
            <person name="Barry K."/>
            <person name="Glavina del Rio T."/>
            <person name="Dalin E."/>
            <person name="Tice H."/>
            <person name="Pitluck S."/>
            <person name="Foster B."/>
            <person name="Bruce D."/>
            <person name="Schmutz J."/>
            <person name="Larimer F."/>
            <person name="Land M."/>
            <person name="Hauser L."/>
            <person name="Kyrpides N."/>
            <person name="Mikhailova N."/>
            <person name="Nelson K."/>
            <person name="Gogarten J.P."/>
            <person name="Noll K."/>
            <person name="Richardson P."/>
        </authorList>
    </citation>
    <scope>NUCLEOTIDE SEQUENCE [LARGE SCALE GENOMIC DNA]</scope>
    <source>
        <strain evidence="13">ATCC BAA-301 / DSM 14385 / NBRC 107922 / TMO</strain>
    </source>
</reference>
<evidence type="ECO:0000256" key="4">
    <source>
        <dbReference type="ARBA" id="ARBA00022679"/>
    </source>
</evidence>
<dbReference type="Gene3D" id="3.30.450.40">
    <property type="match status" value="2"/>
</dbReference>
<evidence type="ECO:0000259" key="10">
    <source>
        <dbReference type="PROSITE" id="PS50109"/>
    </source>
</evidence>
<dbReference type="Proteomes" id="UP000002016">
    <property type="component" value="Chromosome"/>
</dbReference>
<keyword evidence="7" id="KW-0067">ATP-binding</keyword>
<dbReference type="SMART" id="SM00065">
    <property type="entry name" value="GAF"/>
    <property type="match status" value="2"/>
</dbReference>
<evidence type="ECO:0000256" key="7">
    <source>
        <dbReference type="ARBA" id="ARBA00022840"/>
    </source>
</evidence>
<dbReference type="SUPFAM" id="SSF55785">
    <property type="entry name" value="PYP-like sensor domain (PAS domain)"/>
    <property type="match status" value="1"/>
</dbReference>
<dbReference type="InterPro" id="IPR000014">
    <property type="entry name" value="PAS"/>
</dbReference>
<dbReference type="Gene3D" id="3.30.450.20">
    <property type="entry name" value="PAS domain"/>
    <property type="match status" value="1"/>
</dbReference>
<keyword evidence="5" id="KW-0547">Nucleotide-binding</keyword>
<dbReference type="KEGG" id="tle:Tlet_0384"/>
<evidence type="ECO:0000256" key="2">
    <source>
        <dbReference type="ARBA" id="ARBA00012438"/>
    </source>
</evidence>
<evidence type="ECO:0000256" key="9">
    <source>
        <dbReference type="SAM" id="Coils"/>
    </source>
</evidence>
<evidence type="ECO:0000256" key="3">
    <source>
        <dbReference type="ARBA" id="ARBA00022553"/>
    </source>
</evidence>
<dbReference type="AlphaFoldDB" id="A8F467"/>
<organism evidence="12 13">
    <name type="scientific">Pseudothermotoga lettingae (strain ATCC BAA-301 / DSM 14385 / NBRC 107922 / TMO)</name>
    <name type="common">Thermotoga lettingae</name>
    <dbReference type="NCBI Taxonomy" id="416591"/>
    <lineage>
        <taxon>Bacteria</taxon>
        <taxon>Thermotogati</taxon>
        <taxon>Thermotogota</taxon>
        <taxon>Thermotogae</taxon>
        <taxon>Thermotogales</taxon>
        <taxon>Thermotogaceae</taxon>
        <taxon>Pseudothermotoga</taxon>
    </lineage>
</organism>